<feature type="domain" description="Penicillin-binding protein transpeptidase" evidence="29">
    <location>
        <begin position="536"/>
        <end position="705"/>
    </location>
</feature>
<evidence type="ECO:0000256" key="14">
    <source>
        <dbReference type="ARBA" id="ARBA00022692"/>
    </source>
</evidence>
<keyword evidence="16" id="KW-0133">Cell shape</keyword>
<evidence type="ECO:0000256" key="12">
    <source>
        <dbReference type="ARBA" id="ARBA00022676"/>
    </source>
</evidence>
<evidence type="ECO:0000256" key="3">
    <source>
        <dbReference type="ARBA" id="ARBA00004752"/>
    </source>
</evidence>
<evidence type="ECO:0000256" key="2">
    <source>
        <dbReference type="ARBA" id="ARBA00004249"/>
    </source>
</evidence>
<dbReference type="GO" id="GO:0009002">
    <property type="term" value="F:serine-type D-Ala-D-Ala carboxypeptidase activity"/>
    <property type="evidence" value="ECO:0007669"/>
    <property type="project" value="UniProtKB-EC"/>
</dbReference>
<dbReference type="FunFam" id="1.10.3810.10:FF:000003">
    <property type="entry name" value="Penicillin-binding protein 1a"/>
    <property type="match status" value="1"/>
</dbReference>
<dbReference type="PANTHER" id="PTHR32282:SF27">
    <property type="entry name" value="PENICILLIN-BINDING PROTEIN 1A"/>
    <property type="match status" value="1"/>
</dbReference>
<keyword evidence="8" id="KW-1003">Cell membrane</keyword>
<evidence type="ECO:0000256" key="4">
    <source>
        <dbReference type="ARBA" id="ARBA00007090"/>
    </source>
</evidence>
<dbReference type="InterPro" id="IPR036950">
    <property type="entry name" value="PBP_transglycosylase"/>
</dbReference>
<evidence type="ECO:0000256" key="23">
    <source>
        <dbReference type="ARBA" id="ARBA00023316"/>
    </source>
</evidence>
<dbReference type="Pfam" id="PF17092">
    <property type="entry name" value="PCB_OB"/>
    <property type="match status" value="1"/>
</dbReference>
<dbReference type="GO" id="GO:0009252">
    <property type="term" value="P:peptidoglycan biosynthetic process"/>
    <property type="evidence" value="ECO:0007669"/>
    <property type="project" value="UniProtKB-UniPathway"/>
</dbReference>
<comment type="similarity">
    <text evidence="4">In the C-terminal section; belongs to the transpeptidase family.</text>
</comment>
<evidence type="ECO:0000256" key="21">
    <source>
        <dbReference type="ARBA" id="ARBA00023251"/>
    </source>
</evidence>
<keyword evidence="19" id="KW-1133">Transmembrane helix</keyword>
<feature type="domain" description="Penicillin-binding protein OB-like" evidence="31">
    <location>
        <begin position="439"/>
        <end position="531"/>
    </location>
</feature>
<dbReference type="GO" id="GO:0046677">
    <property type="term" value="P:response to antibiotic"/>
    <property type="evidence" value="ECO:0007669"/>
    <property type="project" value="UniProtKB-KW"/>
</dbReference>
<evidence type="ECO:0000256" key="19">
    <source>
        <dbReference type="ARBA" id="ARBA00022989"/>
    </source>
</evidence>
<evidence type="ECO:0000313" key="32">
    <source>
        <dbReference type="EMBL" id="PQA48003.1"/>
    </source>
</evidence>
<evidence type="ECO:0000256" key="10">
    <source>
        <dbReference type="ARBA" id="ARBA00022645"/>
    </source>
</evidence>
<name>A0A2P6ATP4_9GAMM</name>
<dbReference type="EC" id="3.4.16.4" evidence="6"/>
<evidence type="ECO:0000256" key="7">
    <source>
        <dbReference type="ARBA" id="ARBA00018638"/>
    </source>
</evidence>
<dbReference type="Pfam" id="PF00905">
    <property type="entry name" value="Transpeptidase"/>
    <property type="match status" value="1"/>
</dbReference>
<dbReference type="Pfam" id="PF00912">
    <property type="entry name" value="Transgly"/>
    <property type="match status" value="1"/>
</dbReference>
<keyword evidence="18" id="KW-0573">Peptidoglycan synthesis</keyword>
<dbReference type="Gene3D" id="3.40.710.10">
    <property type="entry name" value="DD-peptidase/beta-lactamase superfamily"/>
    <property type="match status" value="3"/>
</dbReference>
<keyword evidence="33" id="KW-1185">Reference proteome</keyword>
<gene>
    <name evidence="32" type="ORF">C5O18_03575</name>
</gene>
<proteinExistence type="inferred from homology"/>
<reference evidence="33" key="1">
    <citation type="submission" date="2018-02" db="EMBL/GenBank/DDBJ databases">
        <title>Genome sequencing of Solimonas sp. HR-BB.</title>
        <authorList>
            <person name="Lee Y."/>
            <person name="Jeon C.O."/>
        </authorList>
    </citation>
    <scope>NUCLEOTIDE SEQUENCE [LARGE SCALE GENOMIC DNA]</scope>
    <source>
        <strain evidence="33">HR-E</strain>
    </source>
</reference>
<dbReference type="EMBL" id="PTQZ01000051">
    <property type="protein sequence ID" value="PQA48003.1"/>
    <property type="molecule type" value="Genomic_DNA"/>
</dbReference>
<evidence type="ECO:0000256" key="18">
    <source>
        <dbReference type="ARBA" id="ARBA00022984"/>
    </source>
</evidence>
<keyword evidence="20" id="KW-0472">Membrane</keyword>
<comment type="caution">
    <text evidence="32">The sequence shown here is derived from an EMBL/GenBank/DDBJ whole genome shotgun (WGS) entry which is preliminary data.</text>
</comment>
<evidence type="ECO:0000256" key="5">
    <source>
        <dbReference type="ARBA" id="ARBA00007739"/>
    </source>
</evidence>
<comment type="catalytic activity">
    <reaction evidence="24">
        <text>Preferential cleavage: (Ac)2-L-Lys-D-Ala-|-D-Ala. Also transpeptidation of peptidyl-alanyl moieties that are N-acyl substituents of D-alanine.</text>
        <dbReference type="EC" id="3.4.16.4"/>
    </reaction>
</comment>
<keyword evidence="10" id="KW-0121">Carboxypeptidase</keyword>
<dbReference type="InterPro" id="IPR001460">
    <property type="entry name" value="PCN-bd_Tpept"/>
</dbReference>
<evidence type="ECO:0000256" key="24">
    <source>
        <dbReference type="ARBA" id="ARBA00034000"/>
    </source>
</evidence>
<keyword evidence="9" id="KW-0997">Cell inner membrane</keyword>
<comment type="function">
    <text evidence="1">Cell wall formation. Synthesis of cross-linked peptidoglycan from the lipid intermediates. The enzyme has a penicillin-insensitive transglycosylase N-terminal domain (formation of linear glycan strands) and a penicillin-sensitive transpeptidase C-terminal domain (cross-linking of the peptide subunits).</text>
</comment>
<dbReference type="GO" id="GO:0030288">
    <property type="term" value="C:outer membrane-bounded periplasmic space"/>
    <property type="evidence" value="ECO:0007669"/>
    <property type="project" value="TreeGrafter"/>
</dbReference>
<evidence type="ECO:0000256" key="1">
    <source>
        <dbReference type="ARBA" id="ARBA00002624"/>
    </source>
</evidence>
<evidence type="ECO:0000256" key="6">
    <source>
        <dbReference type="ARBA" id="ARBA00012448"/>
    </source>
</evidence>
<feature type="domain" description="Glycosyl transferase family 51" evidence="30">
    <location>
        <begin position="173"/>
        <end position="347"/>
    </location>
</feature>
<dbReference type="SUPFAM" id="SSF53955">
    <property type="entry name" value="Lysozyme-like"/>
    <property type="match status" value="1"/>
</dbReference>
<evidence type="ECO:0000256" key="9">
    <source>
        <dbReference type="ARBA" id="ARBA00022519"/>
    </source>
</evidence>
<evidence type="ECO:0000256" key="15">
    <source>
        <dbReference type="ARBA" id="ARBA00022801"/>
    </source>
</evidence>
<keyword evidence="15" id="KW-0378">Hydrolase</keyword>
<dbReference type="GO" id="GO:0008955">
    <property type="term" value="F:peptidoglycan glycosyltransferase activity"/>
    <property type="evidence" value="ECO:0007669"/>
    <property type="project" value="UniProtKB-EC"/>
</dbReference>
<dbReference type="InterPro" id="IPR050396">
    <property type="entry name" value="Glycosyltr_51/Transpeptidase"/>
</dbReference>
<comment type="catalytic activity">
    <reaction evidence="26">
        <text>[GlcNAc-(1-&gt;4)-Mur2Ac(oyl-L-Ala-gamma-D-Glu-L-Lys-D-Ala-D-Ala)](n)-di-trans,octa-cis-undecaprenyl diphosphate + beta-D-GlcNAc-(1-&gt;4)-Mur2Ac(oyl-L-Ala-gamma-D-Glu-L-Lys-D-Ala-D-Ala)-di-trans,octa-cis-undecaprenyl diphosphate = [GlcNAc-(1-&gt;4)-Mur2Ac(oyl-L-Ala-gamma-D-Glu-L-Lys-D-Ala-D-Ala)](n+1)-di-trans,octa-cis-undecaprenyl diphosphate + di-trans,octa-cis-undecaprenyl diphosphate + H(+)</text>
        <dbReference type="Rhea" id="RHEA:23708"/>
        <dbReference type="Rhea" id="RHEA-COMP:9602"/>
        <dbReference type="Rhea" id="RHEA-COMP:9603"/>
        <dbReference type="ChEBI" id="CHEBI:15378"/>
        <dbReference type="ChEBI" id="CHEBI:58405"/>
        <dbReference type="ChEBI" id="CHEBI:60033"/>
        <dbReference type="ChEBI" id="CHEBI:78435"/>
        <dbReference type="EC" id="2.4.99.28"/>
    </reaction>
</comment>
<dbReference type="GO" id="GO:0008658">
    <property type="term" value="F:penicillin binding"/>
    <property type="evidence" value="ECO:0007669"/>
    <property type="project" value="InterPro"/>
</dbReference>
<evidence type="ECO:0000259" key="31">
    <source>
        <dbReference type="Pfam" id="PF17092"/>
    </source>
</evidence>
<dbReference type="AlphaFoldDB" id="A0A2P6ATP4"/>
<evidence type="ECO:0000256" key="20">
    <source>
        <dbReference type="ARBA" id="ARBA00023136"/>
    </source>
</evidence>
<dbReference type="InterPro" id="IPR012338">
    <property type="entry name" value="Beta-lactam/transpept-like"/>
</dbReference>
<evidence type="ECO:0000256" key="22">
    <source>
        <dbReference type="ARBA" id="ARBA00023268"/>
    </source>
</evidence>
<dbReference type="GO" id="GO:0005886">
    <property type="term" value="C:plasma membrane"/>
    <property type="evidence" value="ECO:0007669"/>
    <property type="project" value="UniProtKB-SubCell"/>
</dbReference>
<organism evidence="32 33">
    <name type="scientific">Amnimonas aquatica</name>
    <dbReference type="NCBI Taxonomy" id="2094561"/>
    <lineage>
        <taxon>Bacteria</taxon>
        <taxon>Pseudomonadati</taxon>
        <taxon>Pseudomonadota</taxon>
        <taxon>Gammaproteobacteria</taxon>
        <taxon>Moraxellales</taxon>
        <taxon>Moraxellaceae</taxon>
        <taxon>Amnimonas</taxon>
    </lineage>
</organism>
<evidence type="ECO:0000256" key="26">
    <source>
        <dbReference type="ARBA" id="ARBA00049902"/>
    </source>
</evidence>
<evidence type="ECO:0000256" key="8">
    <source>
        <dbReference type="ARBA" id="ARBA00022475"/>
    </source>
</evidence>
<keyword evidence="12" id="KW-0328">Glycosyltransferase</keyword>
<feature type="compositionally biased region" description="Pro residues" evidence="28">
    <location>
        <begin position="92"/>
        <end position="105"/>
    </location>
</feature>
<dbReference type="PANTHER" id="PTHR32282">
    <property type="entry name" value="BINDING PROTEIN TRANSPEPTIDASE, PUTATIVE-RELATED"/>
    <property type="match status" value="1"/>
</dbReference>
<dbReference type="InterPro" id="IPR023346">
    <property type="entry name" value="Lysozyme-like_dom_sf"/>
</dbReference>
<dbReference type="InterPro" id="IPR001264">
    <property type="entry name" value="Glyco_trans_51"/>
</dbReference>
<dbReference type="NCBIfam" id="TIGR02074">
    <property type="entry name" value="PBP_1a_fam"/>
    <property type="match status" value="1"/>
</dbReference>
<evidence type="ECO:0000256" key="16">
    <source>
        <dbReference type="ARBA" id="ARBA00022960"/>
    </source>
</evidence>
<evidence type="ECO:0000313" key="33">
    <source>
        <dbReference type="Proteomes" id="UP000243900"/>
    </source>
</evidence>
<keyword evidence="17" id="KW-0735">Signal-anchor</keyword>
<accession>A0A2P6ATP4</accession>
<feature type="region of interest" description="Disordered" evidence="28">
    <location>
        <begin position="880"/>
        <end position="942"/>
    </location>
</feature>
<feature type="region of interest" description="Disordered" evidence="28">
    <location>
        <begin position="88"/>
        <end position="112"/>
    </location>
</feature>
<comment type="subcellular location">
    <subcellularLocation>
        <location evidence="2">Cell inner membrane</location>
        <topology evidence="2">Single-pass type II membrane protein</topology>
    </subcellularLocation>
</comment>
<keyword evidence="23" id="KW-0961">Cell wall biogenesis/degradation</keyword>
<evidence type="ECO:0000256" key="11">
    <source>
        <dbReference type="ARBA" id="ARBA00022670"/>
    </source>
</evidence>
<evidence type="ECO:0000256" key="27">
    <source>
        <dbReference type="ARBA" id="ARBA00060592"/>
    </source>
</evidence>
<keyword evidence="14" id="KW-0812">Transmembrane</keyword>
<evidence type="ECO:0000256" key="28">
    <source>
        <dbReference type="SAM" id="MobiDB-lite"/>
    </source>
</evidence>
<comment type="pathway">
    <text evidence="3">Cell wall biogenesis; peptidoglycan biosynthesis.</text>
</comment>
<protein>
    <recommendedName>
        <fullName evidence="7">Penicillin-binding protein 1A</fullName>
        <ecNumber evidence="25">2.4.99.28</ecNumber>
        <ecNumber evidence="6">3.4.16.4</ecNumber>
    </recommendedName>
</protein>
<comment type="similarity">
    <text evidence="5">In the N-terminal section; belongs to the glycosyltransferase 51 family.</text>
</comment>
<evidence type="ECO:0000259" key="29">
    <source>
        <dbReference type="Pfam" id="PF00905"/>
    </source>
</evidence>
<evidence type="ECO:0000259" key="30">
    <source>
        <dbReference type="Pfam" id="PF00912"/>
    </source>
</evidence>
<dbReference type="UniPathway" id="UPA00219"/>
<dbReference type="GO" id="GO:0006508">
    <property type="term" value="P:proteolysis"/>
    <property type="evidence" value="ECO:0007669"/>
    <property type="project" value="UniProtKB-KW"/>
</dbReference>
<dbReference type="Proteomes" id="UP000243900">
    <property type="component" value="Unassembled WGS sequence"/>
</dbReference>
<evidence type="ECO:0000256" key="17">
    <source>
        <dbReference type="ARBA" id="ARBA00022968"/>
    </source>
</evidence>
<dbReference type="EC" id="2.4.99.28" evidence="25"/>
<dbReference type="GO" id="GO:0008360">
    <property type="term" value="P:regulation of cell shape"/>
    <property type="evidence" value="ECO:0007669"/>
    <property type="project" value="UniProtKB-KW"/>
</dbReference>
<evidence type="ECO:0000256" key="13">
    <source>
        <dbReference type="ARBA" id="ARBA00022679"/>
    </source>
</evidence>
<evidence type="ECO:0000256" key="25">
    <source>
        <dbReference type="ARBA" id="ARBA00044770"/>
    </source>
</evidence>
<dbReference type="SUPFAM" id="SSF56601">
    <property type="entry name" value="beta-lactamase/transpeptidase-like"/>
    <property type="match status" value="1"/>
</dbReference>
<keyword evidence="13" id="KW-0808">Transferase</keyword>
<comment type="pathway">
    <text evidence="27">Glycan biosynthesis.</text>
</comment>
<feature type="compositionally biased region" description="Acidic residues" evidence="28">
    <location>
        <begin position="902"/>
        <end position="911"/>
    </location>
</feature>
<dbReference type="GO" id="GO:0071555">
    <property type="term" value="P:cell wall organization"/>
    <property type="evidence" value="ECO:0007669"/>
    <property type="project" value="UniProtKB-KW"/>
</dbReference>
<sequence length="942" mass="101168">MPATRAGAGPPTAPLTALPAISLPVAATSAATGSSSAPHSSACTRRQPRRCLCSMPTSLSAGRPCGHDRGLATPPAIRKRHEVSAISFILSPPDPPPPPPGPRRPSCPRSREAVAMTAAPSSFRFLRWLGLGLTGIALGASGSYLALTPQLPDISTLKQVHYETPLQVLTRDGKVISEFGVKHTLPLTYKQVPKPFVQAFLAAEDDRFFEHEGIDYAGLGRAFTEILTTGNIRSGGSTITMQVAKNYFLSNERTFSRKFTEIMLAKRIEDSLTKEEILELYLNKIYLGQRAYGIGAAAKIYYGKSVDQLTLAEMAMIAGLPKAPSAYNPVRNPQRALIRRDWILGRMLKLGYISQAQHDVAAKAPVGLNFKGSLQDVQAPYLAEMVRESLLERFGKDVYDTGYKVYTTVDSRNQNAATEAVIAGLLAYDQRHGWRGPEAKASATPLKSLSRVGGLEPAQVTGVGEKTLTAELRTGERVIVQWDDLKWARRYISVNSIGPVPKNAREIAGVGDIVRLQAVGKRWRLAQIPQVQGQLIALNPENGALEAVVGGFDFGQSKFNRAVQGWRQAGSTIKPLIYAKALERGYTPASLIDDAPLTFGNWSPSNADGEFMGPITLRRALYLSRNLVSVRLLQAVGVEEAREYLSRFGLEKSRLPSNLTLSLGTAEVLPLQMATAYAAIANGGLRVNPYFIEKVVDRNGRIIFQAEPRKVCRACELPAPTPVTMADGSTEPVEGSEVIAADGSSTTAGGDGTPGSISGSGGNIAVVQPVGQAGAPDYPVALRIMRPRASWQMYTILQDVIRRGTGRGALSLGRSDLAGKTGTTNDARDAWFAGFNAGMVAVSWVGFDDPKSLGRSEYGGFAALPIWTQYMTTALRGMPHSMPPAPPGMSSARINRLTGESTDSDDPEGIDEWFPNELTPAPKPPAAPAEDPALLLPAPVLP</sequence>
<keyword evidence="11" id="KW-0645">Protease</keyword>
<dbReference type="InterPro" id="IPR031376">
    <property type="entry name" value="PCB_OB"/>
</dbReference>
<feature type="compositionally biased region" description="Low complexity" evidence="28">
    <location>
        <begin position="928"/>
        <end position="942"/>
    </location>
</feature>
<dbReference type="Gene3D" id="1.10.3810.10">
    <property type="entry name" value="Biosynthetic peptidoglycan transglycosylase-like"/>
    <property type="match status" value="1"/>
</dbReference>
<keyword evidence="22" id="KW-0511">Multifunctional enzyme</keyword>
<keyword evidence="21" id="KW-0046">Antibiotic resistance</keyword>